<accession>A0AAV6J3L4</accession>
<sequence>MTRMPIAMLKEVRPDPVPQALHVFLPEMLHQMPVCAPRVLWEQSCVPLLQQLEDQGRWPQVPLENPHSNPYLQ</sequence>
<keyword evidence="2" id="KW-1185">Reference proteome</keyword>
<dbReference type="EMBL" id="JACTNZ010000008">
    <property type="protein sequence ID" value="KAG5535083.1"/>
    <property type="molecule type" value="Genomic_DNA"/>
</dbReference>
<dbReference type="Proteomes" id="UP000823749">
    <property type="component" value="Chromosome 8"/>
</dbReference>
<evidence type="ECO:0000313" key="1">
    <source>
        <dbReference type="EMBL" id="KAG5535083.1"/>
    </source>
</evidence>
<comment type="caution">
    <text evidence="1">The sequence shown here is derived from an EMBL/GenBank/DDBJ whole genome shotgun (WGS) entry which is preliminary data.</text>
</comment>
<proteinExistence type="predicted"/>
<protein>
    <submittedName>
        <fullName evidence="1">Uncharacterized protein</fullName>
    </submittedName>
</protein>
<dbReference type="AlphaFoldDB" id="A0AAV6J3L4"/>
<name>A0AAV6J3L4_9ERIC</name>
<evidence type="ECO:0000313" key="2">
    <source>
        <dbReference type="Proteomes" id="UP000823749"/>
    </source>
</evidence>
<reference evidence="1" key="1">
    <citation type="submission" date="2020-08" db="EMBL/GenBank/DDBJ databases">
        <title>Plant Genome Project.</title>
        <authorList>
            <person name="Zhang R.-G."/>
        </authorList>
    </citation>
    <scope>NUCLEOTIDE SEQUENCE</scope>
    <source>
        <strain evidence="1">WSP0</strain>
        <tissue evidence="1">Leaf</tissue>
    </source>
</reference>
<organism evidence="1 2">
    <name type="scientific">Rhododendron griersonianum</name>
    <dbReference type="NCBI Taxonomy" id="479676"/>
    <lineage>
        <taxon>Eukaryota</taxon>
        <taxon>Viridiplantae</taxon>
        <taxon>Streptophyta</taxon>
        <taxon>Embryophyta</taxon>
        <taxon>Tracheophyta</taxon>
        <taxon>Spermatophyta</taxon>
        <taxon>Magnoliopsida</taxon>
        <taxon>eudicotyledons</taxon>
        <taxon>Gunneridae</taxon>
        <taxon>Pentapetalae</taxon>
        <taxon>asterids</taxon>
        <taxon>Ericales</taxon>
        <taxon>Ericaceae</taxon>
        <taxon>Ericoideae</taxon>
        <taxon>Rhodoreae</taxon>
        <taxon>Rhododendron</taxon>
    </lineage>
</organism>
<gene>
    <name evidence="1" type="ORF">RHGRI_023012</name>
</gene>